<dbReference type="GeneID" id="95349060"/>
<dbReference type="EMBL" id="DYXG01000120">
    <property type="protein sequence ID" value="HJE98293.1"/>
    <property type="molecule type" value="Genomic_DNA"/>
</dbReference>
<dbReference type="GO" id="GO:0004527">
    <property type="term" value="F:exonuclease activity"/>
    <property type="evidence" value="ECO:0007669"/>
    <property type="project" value="UniProtKB-KW"/>
</dbReference>
<dbReference type="FunFam" id="1.10.3210.10:FF:000008">
    <property type="entry name" value="3'-5' exoribonuclease YhaM"/>
    <property type="match status" value="1"/>
</dbReference>
<evidence type="ECO:0000256" key="2">
    <source>
        <dbReference type="ARBA" id="ARBA00022839"/>
    </source>
</evidence>
<dbReference type="Proteomes" id="UP000190935">
    <property type="component" value="Chromosome I"/>
</dbReference>
<dbReference type="InterPro" id="IPR006674">
    <property type="entry name" value="HD_domain"/>
</dbReference>
<reference evidence="5 7" key="1">
    <citation type="journal article" date="2015" name="Genome Announc.">
        <title>Expanding the biotechnology potential of lactobacilli through comparative genomics of 213 strains and associated genera.</title>
        <authorList>
            <person name="Sun Z."/>
            <person name="Harris H.M."/>
            <person name="McCann A."/>
            <person name="Guo C."/>
            <person name="Argimon S."/>
            <person name="Zhang W."/>
            <person name="Yang X."/>
            <person name="Jeffery I.B."/>
            <person name="Cooney J.C."/>
            <person name="Kagawa T.F."/>
            <person name="Liu W."/>
            <person name="Song Y."/>
            <person name="Salvetti E."/>
            <person name="Wrobel A."/>
            <person name="Rasinkangas P."/>
            <person name="Parkhill J."/>
            <person name="Rea M.C."/>
            <person name="O'Sullivan O."/>
            <person name="Ritari J."/>
            <person name="Douillard F.P."/>
            <person name="Paul Ross R."/>
            <person name="Yang R."/>
            <person name="Briner A.E."/>
            <person name="Felis G.E."/>
            <person name="de Vos W.M."/>
            <person name="Barrangou R."/>
            <person name="Klaenhammer T.R."/>
            <person name="Caufield P.W."/>
            <person name="Cui Y."/>
            <person name="Zhang H."/>
            <person name="O'Toole P.W."/>
        </authorList>
    </citation>
    <scope>NUCLEOTIDE SEQUENCE [LARGE SCALE GENOMIC DNA]</scope>
    <source>
        <strain evidence="5 7">DSM 15353</strain>
    </source>
</reference>
<organism evidence="5 7">
    <name type="scientific">Ligilactobacillus acidipiscis</name>
    <dbReference type="NCBI Taxonomy" id="89059"/>
    <lineage>
        <taxon>Bacteria</taxon>
        <taxon>Bacillati</taxon>
        <taxon>Bacillota</taxon>
        <taxon>Bacilli</taxon>
        <taxon>Lactobacillales</taxon>
        <taxon>Lactobacillaceae</taxon>
        <taxon>Ligilactobacillus</taxon>
    </lineage>
</organism>
<keyword evidence="2" id="KW-0540">Nuclease</keyword>
<keyword evidence="2" id="KW-0269">Exonuclease</keyword>
<dbReference type="EMBL" id="JQBK01000061">
    <property type="protein sequence ID" value="KRN81738.1"/>
    <property type="molecule type" value="Genomic_DNA"/>
</dbReference>
<sequence>MEAKKIFDYKVDDNMALFVLIKGADVRIAKNGKKFIAFTFADRSGEISAKFWDASEEDISQFQAGRVVALQGKRENYQQNPQIKIFKMRLANENEPADPQLYLQSAPESTQDMEKEVDEVIFEITNPTWNRIVRYLLKKYHDEFFSFPAAKKNHHDFAGGLAFHTLSILRLAHSVVKEYPDINASLLYAGAILHDLGKTLELSGPVATVYTVPGNLLGHIVLIDEEIANACDKLGIDKMSEDAVLLRHMIISHHGLLEYGSPVQPHLMEAEILHHLDDLDASIQMMRKALEHTEPGDYTERVFGMDRRNFYRPQEKGQSQPGSEF</sequence>
<evidence type="ECO:0000313" key="4">
    <source>
        <dbReference type="EMBL" id="HJE98293.1"/>
    </source>
</evidence>
<dbReference type="KEGG" id="laca:LAC1533_0957"/>
<evidence type="ECO:0000313" key="5">
    <source>
        <dbReference type="EMBL" id="KRN81738.1"/>
    </source>
</evidence>
<dbReference type="PANTHER" id="PTHR37294">
    <property type="entry name" value="3'-5' EXORIBONUCLEASE YHAM"/>
    <property type="match status" value="1"/>
</dbReference>
<dbReference type="SUPFAM" id="SSF50249">
    <property type="entry name" value="Nucleic acid-binding proteins"/>
    <property type="match status" value="1"/>
</dbReference>
<dbReference type="GO" id="GO:0003676">
    <property type="term" value="F:nucleic acid binding"/>
    <property type="evidence" value="ECO:0007669"/>
    <property type="project" value="InterPro"/>
</dbReference>
<protein>
    <submittedName>
        <fullName evidence="6">3'-&gt;5' exoribonuclease Bsu YhaM</fullName>
    </submittedName>
    <submittedName>
        <fullName evidence="5">CMP-binding factor</fullName>
    </submittedName>
    <submittedName>
        <fullName evidence="4">HD domain-containing protein</fullName>
    </submittedName>
</protein>
<reference evidence="6" key="3">
    <citation type="submission" date="2016-11" db="EMBL/GenBank/DDBJ databases">
        <authorList>
            <person name="Jaros S."/>
            <person name="Januszkiewicz K."/>
            <person name="Wedrychowicz H."/>
        </authorList>
    </citation>
    <scope>NUCLEOTIDE SEQUENCE [LARGE SCALE GENOMIC DNA]</scope>
    <source>
        <strain evidence="6">ACA-DC 1533</strain>
    </source>
</reference>
<dbReference type="PANTHER" id="PTHR37294:SF1">
    <property type="entry name" value="3'-5' EXORIBONUCLEASE YHAM"/>
    <property type="match status" value="1"/>
</dbReference>
<dbReference type="InterPro" id="IPR004365">
    <property type="entry name" value="NA-bd_OB_tRNA"/>
</dbReference>
<dbReference type="OrthoDB" id="9778453at2"/>
<reference evidence="8" key="2">
    <citation type="submission" date="2016-11" db="EMBL/GenBank/DDBJ databases">
        <authorList>
            <person name="Papadimitriou K."/>
        </authorList>
    </citation>
    <scope>NUCLEOTIDE SEQUENCE [LARGE SCALE GENOMIC DNA]</scope>
    <source>
        <strain evidence="8">ACA-DC 1533</strain>
    </source>
</reference>
<evidence type="ECO:0000259" key="3">
    <source>
        <dbReference type="PROSITE" id="PS51831"/>
    </source>
</evidence>
<dbReference type="Proteomes" id="UP000707535">
    <property type="component" value="Unassembled WGS sequence"/>
</dbReference>
<dbReference type="Pfam" id="PF01966">
    <property type="entry name" value="HD"/>
    <property type="match status" value="1"/>
</dbReference>
<dbReference type="EMBL" id="LT630287">
    <property type="protein sequence ID" value="SFV40377.1"/>
    <property type="molecule type" value="Genomic_DNA"/>
</dbReference>
<dbReference type="CDD" id="cd04492">
    <property type="entry name" value="YhaM_OBF_like"/>
    <property type="match status" value="1"/>
</dbReference>
<dbReference type="Pfam" id="PF01336">
    <property type="entry name" value="tRNA_anti-codon"/>
    <property type="match status" value="1"/>
</dbReference>
<feature type="domain" description="HD" evidence="3">
    <location>
        <begin position="161"/>
        <end position="282"/>
    </location>
</feature>
<gene>
    <name evidence="5" type="ORF">IV43_GL001804</name>
    <name evidence="4" type="ORF">K8V00_11820</name>
    <name evidence="6" type="ORF">LAC1533_0957</name>
</gene>
<dbReference type="InterPro" id="IPR012340">
    <property type="entry name" value="NA-bd_OB-fold"/>
</dbReference>
<dbReference type="SUPFAM" id="SSF109604">
    <property type="entry name" value="HD-domain/PDEase-like"/>
    <property type="match status" value="1"/>
</dbReference>
<evidence type="ECO:0000313" key="6">
    <source>
        <dbReference type="EMBL" id="SFV40377.1"/>
    </source>
</evidence>
<proteinExistence type="predicted"/>
<evidence type="ECO:0000313" key="7">
    <source>
        <dbReference type="Proteomes" id="UP000051491"/>
    </source>
</evidence>
<keyword evidence="1" id="KW-0378">Hydrolase</keyword>
<dbReference type="InterPro" id="IPR003607">
    <property type="entry name" value="HD/PDEase_dom"/>
</dbReference>
<dbReference type="GO" id="GO:0031125">
    <property type="term" value="P:rRNA 3'-end processing"/>
    <property type="evidence" value="ECO:0007669"/>
    <property type="project" value="TreeGrafter"/>
</dbReference>
<dbReference type="InterPro" id="IPR050798">
    <property type="entry name" value="YhaM_exoribonuc/phosphodiest"/>
</dbReference>
<dbReference type="Proteomes" id="UP000051491">
    <property type="component" value="Unassembled WGS sequence"/>
</dbReference>
<accession>A0A0R2K593</accession>
<name>A0A0R2K593_9LACO</name>
<reference evidence="4" key="5">
    <citation type="submission" date="2021-09" db="EMBL/GenBank/DDBJ databases">
        <authorList>
            <person name="Gilroy R."/>
        </authorList>
    </citation>
    <scope>NUCLEOTIDE SEQUENCE</scope>
    <source>
        <strain evidence="4">CHK174-6876</strain>
    </source>
</reference>
<dbReference type="PROSITE" id="PS51831">
    <property type="entry name" value="HD"/>
    <property type="match status" value="1"/>
</dbReference>
<evidence type="ECO:0000313" key="8">
    <source>
        <dbReference type="Proteomes" id="UP000190935"/>
    </source>
</evidence>
<evidence type="ECO:0000256" key="1">
    <source>
        <dbReference type="ARBA" id="ARBA00022801"/>
    </source>
</evidence>
<dbReference type="STRING" id="89059.LAC1533_0957"/>
<dbReference type="AlphaFoldDB" id="A0A0R2K593"/>
<reference evidence="4" key="4">
    <citation type="journal article" date="2021" name="PeerJ">
        <title>Extensive microbial diversity within the chicken gut microbiome revealed by metagenomics and culture.</title>
        <authorList>
            <person name="Gilroy R."/>
            <person name="Ravi A."/>
            <person name="Getino M."/>
            <person name="Pursley I."/>
            <person name="Horton D.L."/>
            <person name="Alikhan N.F."/>
            <person name="Baker D."/>
            <person name="Gharbi K."/>
            <person name="Hall N."/>
            <person name="Watson M."/>
            <person name="Adriaenssens E.M."/>
            <person name="Foster-Nyarko E."/>
            <person name="Jarju S."/>
            <person name="Secka A."/>
            <person name="Antonio M."/>
            <person name="Oren A."/>
            <person name="Chaudhuri R.R."/>
            <person name="La Ragione R."/>
            <person name="Hildebrand F."/>
            <person name="Pallen M.J."/>
        </authorList>
    </citation>
    <scope>NUCLEOTIDE SEQUENCE</scope>
    <source>
        <strain evidence="4">CHK174-6876</strain>
    </source>
</reference>
<dbReference type="Gene3D" id="2.40.50.140">
    <property type="entry name" value="Nucleic acid-binding proteins"/>
    <property type="match status" value="1"/>
</dbReference>
<dbReference type="PATRIC" id="fig|89059.3.peg.1920"/>
<dbReference type="RefSeq" id="WP_010496404.1">
    <property type="nucleotide sequence ID" value="NZ_CP173417.1"/>
</dbReference>
<dbReference type="Gene3D" id="1.10.3210.10">
    <property type="entry name" value="Hypothetical protein af1432"/>
    <property type="match status" value="1"/>
</dbReference>
<dbReference type="CDD" id="cd00077">
    <property type="entry name" value="HDc"/>
    <property type="match status" value="1"/>
</dbReference>